<accession>A0A6J4J7R6</accession>
<evidence type="ECO:0000256" key="1">
    <source>
        <dbReference type="SAM" id="MobiDB-lite"/>
    </source>
</evidence>
<sequence length="335" mass="36104">MPLRIFRNAPLASAHTGCYNGPVSARRLLLLSLGCLLFSGQDALLAQNNSVIDQARLFREANSPATLRDATDATALPASDDSETEDDSMGVQQILKEHDKRPTLVISAGVSEVFTSNAALTRNAERPDVFGVGEVGVAWTPRLSPTVEANAGAHASLFRYIRTPELDFANLGLGVGLAWAPQNLGGVSFFARYDLTELLGSDGNHILTDNVLTGGVQKVFVFGRAHALTVGATGSLGMADPQSAQRHQATAFASYHVQIARDFGADLLWRPAAHFYEQLDRTDFNNILSLTLRYRISKFADLSAFASYGANRSETVAFDYDVLTTGAGVVLALRW</sequence>
<proteinExistence type="predicted"/>
<evidence type="ECO:0000313" key="2">
    <source>
        <dbReference type="EMBL" id="CAA9270115.1"/>
    </source>
</evidence>
<protein>
    <submittedName>
        <fullName evidence="2">Uncharacterized protein</fullName>
    </submittedName>
</protein>
<organism evidence="2">
    <name type="scientific">uncultured Chthoniobacterales bacterium</name>
    <dbReference type="NCBI Taxonomy" id="1836801"/>
    <lineage>
        <taxon>Bacteria</taxon>
        <taxon>Pseudomonadati</taxon>
        <taxon>Verrucomicrobiota</taxon>
        <taxon>Spartobacteria</taxon>
        <taxon>Chthoniobacterales</taxon>
        <taxon>environmental samples</taxon>
    </lineage>
</organism>
<name>A0A6J4J7R6_9BACT</name>
<feature type="region of interest" description="Disordered" evidence="1">
    <location>
        <begin position="68"/>
        <end position="89"/>
    </location>
</feature>
<dbReference type="EMBL" id="CADCTA010000119">
    <property type="protein sequence ID" value="CAA9270115.1"/>
    <property type="molecule type" value="Genomic_DNA"/>
</dbReference>
<dbReference type="AlphaFoldDB" id="A0A6J4J7R6"/>
<feature type="compositionally biased region" description="Low complexity" evidence="1">
    <location>
        <begin position="68"/>
        <end position="78"/>
    </location>
</feature>
<reference evidence="2" key="1">
    <citation type="submission" date="2020-02" db="EMBL/GenBank/DDBJ databases">
        <authorList>
            <person name="Meier V. D."/>
        </authorList>
    </citation>
    <scope>NUCLEOTIDE SEQUENCE</scope>
    <source>
        <strain evidence="2">AVDCRST_MAG42</strain>
    </source>
</reference>
<gene>
    <name evidence="2" type="ORF">AVDCRST_MAG42-3229</name>
</gene>